<dbReference type="Gene3D" id="3.40.1710.10">
    <property type="entry name" value="abc type-2 transporter like domain"/>
    <property type="match status" value="1"/>
</dbReference>
<dbReference type="AlphaFoldDB" id="A0A7W6CRJ2"/>
<dbReference type="Proteomes" id="UP000582090">
    <property type="component" value="Unassembled WGS sequence"/>
</dbReference>
<protein>
    <recommendedName>
        <fullName evidence="3">ABC transporter permease</fullName>
    </recommendedName>
</protein>
<proteinExistence type="predicted"/>
<gene>
    <name evidence="1" type="ORF">GGQ67_003544</name>
</gene>
<evidence type="ECO:0000313" key="1">
    <source>
        <dbReference type="EMBL" id="MBB3965865.1"/>
    </source>
</evidence>
<sequence length="153" mass="16447">MRISTTWRLGIKELWGLARNPALLLLIVWAFTAQIYAAATVMPEVLSKAPISIVDEDRSPLSSRIAAAFYPPQFNPPQLISLSQMDGRMDAGLDTFALVIPPGFQRDVLAGSTPAIQLNVDATRMAQAFAGAGYVQAIVFRRGRGICTALSGG</sequence>
<accession>A0A7W6CRJ2</accession>
<keyword evidence="2" id="KW-1185">Reference proteome</keyword>
<organism evidence="1 2">
    <name type="scientific">Rhizobium metallidurans</name>
    <dbReference type="NCBI Taxonomy" id="1265931"/>
    <lineage>
        <taxon>Bacteria</taxon>
        <taxon>Pseudomonadati</taxon>
        <taxon>Pseudomonadota</taxon>
        <taxon>Alphaproteobacteria</taxon>
        <taxon>Hyphomicrobiales</taxon>
        <taxon>Rhizobiaceae</taxon>
        <taxon>Rhizobium/Agrobacterium group</taxon>
        <taxon>Rhizobium</taxon>
    </lineage>
</organism>
<name>A0A7W6CRJ2_9HYPH</name>
<reference evidence="1 2" key="1">
    <citation type="submission" date="2020-08" db="EMBL/GenBank/DDBJ databases">
        <title>Genomic Encyclopedia of Type Strains, Phase IV (KMG-IV): sequencing the most valuable type-strain genomes for metagenomic binning, comparative biology and taxonomic classification.</title>
        <authorList>
            <person name="Goeker M."/>
        </authorList>
    </citation>
    <scope>NUCLEOTIDE SEQUENCE [LARGE SCALE GENOMIC DNA]</scope>
    <source>
        <strain evidence="1 2">DSM 26575</strain>
    </source>
</reference>
<evidence type="ECO:0008006" key="3">
    <source>
        <dbReference type="Google" id="ProtNLM"/>
    </source>
</evidence>
<evidence type="ECO:0000313" key="2">
    <source>
        <dbReference type="Proteomes" id="UP000582090"/>
    </source>
</evidence>
<comment type="caution">
    <text evidence="1">The sequence shown here is derived from an EMBL/GenBank/DDBJ whole genome shotgun (WGS) entry which is preliminary data.</text>
</comment>
<dbReference type="EMBL" id="JACIDW010000012">
    <property type="protein sequence ID" value="MBB3965865.1"/>
    <property type="molecule type" value="Genomic_DNA"/>
</dbReference>